<dbReference type="GO" id="GO:0046052">
    <property type="term" value="P:UTP catabolic process"/>
    <property type="evidence" value="ECO:0007669"/>
    <property type="project" value="TreeGrafter"/>
</dbReference>
<dbReference type="GO" id="GO:0046081">
    <property type="term" value="P:dUTP catabolic process"/>
    <property type="evidence" value="ECO:0007669"/>
    <property type="project" value="TreeGrafter"/>
</dbReference>
<sequence>MFFWPLMRAELDRELLWAGAVFFMPPVSSIEELQETMARLRGPGGCPWDIEQDHQSLAQCLVDECSELLETIDKLDMDHMREELGDVLLQVVFHAQLAKEKGHFDFEAVAAEINEKLIRRHPHVFGDVDLENSEQVLTQWDAIKATEKAGKPVSSSPFKDLPPALPALLFAYDVFKQIKKKAIPVGESVDMDAIEAMAAELDEEAAGHILFEIAAACRLKGIDPESAVRKFARRVMAESEELTEDTKEEKIV</sequence>
<dbReference type="GO" id="GO:0006203">
    <property type="term" value="P:dGTP catabolic process"/>
    <property type="evidence" value="ECO:0007669"/>
    <property type="project" value="TreeGrafter"/>
</dbReference>
<dbReference type="PANTHER" id="PTHR30522">
    <property type="entry name" value="NUCLEOSIDE TRIPHOSPHATE PYROPHOSPHOHYDROLASE"/>
    <property type="match status" value="1"/>
</dbReference>
<dbReference type="InterPro" id="IPR011551">
    <property type="entry name" value="NTP_PyrPHydrolase_MazG"/>
</dbReference>
<feature type="domain" description="NTP pyrophosphohydrolase MazG-like" evidence="1">
    <location>
        <begin position="52"/>
        <end position="125"/>
    </location>
</feature>
<dbReference type="InterPro" id="IPR004518">
    <property type="entry name" value="MazG-like_dom"/>
</dbReference>
<dbReference type="RefSeq" id="WP_185662007.1">
    <property type="nucleotide sequence ID" value="NZ_CAWPOO010000013.1"/>
</dbReference>
<dbReference type="Gene3D" id="1.10.287.1080">
    <property type="entry name" value="MazG-like"/>
    <property type="match status" value="1"/>
</dbReference>
<gene>
    <name evidence="2" type="ORF">H5P27_19020</name>
</gene>
<accession>A0A7X1B9G3</accession>
<dbReference type="FunFam" id="1.10.287.1080:FF:000001">
    <property type="entry name" value="Nucleoside triphosphate pyrophosphohydrolase"/>
    <property type="match status" value="1"/>
</dbReference>
<dbReference type="NCBIfam" id="TIGR00444">
    <property type="entry name" value="mazG"/>
    <property type="match status" value="1"/>
</dbReference>
<proteinExistence type="predicted"/>
<comment type="caution">
    <text evidence="2">The sequence shown here is derived from an EMBL/GenBank/DDBJ whole genome shotgun (WGS) entry which is preliminary data.</text>
</comment>
<organism evidence="2 3">
    <name type="scientific">Pelagicoccus albus</name>
    <dbReference type="NCBI Taxonomy" id="415222"/>
    <lineage>
        <taxon>Bacteria</taxon>
        <taxon>Pseudomonadati</taxon>
        <taxon>Verrucomicrobiota</taxon>
        <taxon>Opitutia</taxon>
        <taxon>Puniceicoccales</taxon>
        <taxon>Pelagicoccaceae</taxon>
        <taxon>Pelagicoccus</taxon>
    </lineage>
</organism>
<dbReference type="InterPro" id="IPR048015">
    <property type="entry name" value="NTP-PPase_MazG-like_N"/>
</dbReference>
<evidence type="ECO:0000259" key="1">
    <source>
        <dbReference type="Pfam" id="PF03819"/>
    </source>
</evidence>
<dbReference type="PANTHER" id="PTHR30522:SF0">
    <property type="entry name" value="NUCLEOSIDE TRIPHOSPHATE PYROPHOSPHOHYDROLASE"/>
    <property type="match status" value="1"/>
</dbReference>
<dbReference type="GO" id="GO:0006950">
    <property type="term" value="P:response to stress"/>
    <property type="evidence" value="ECO:0007669"/>
    <property type="project" value="UniProtKB-ARBA"/>
</dbReference>
<dbReference type="GO" id="GO:0047429">
    <property type="term" value="F:nucleoside triphosphate diphosphatase activity"/>
    <property type="evidence" value="ECO:0007669"/>
    <property type="project" value="TreeGrafter"/>
</dbReference>
<evidence type="ECO:0000313" key="3">
    <source>
        <dbReference type="Proteomes" id="UP000526501"/>
    </source>
</evidence>
<dbReference type="EMBL" id="JACHVC010000013">
    <property type="protein sequence ID" value="MBC2608155.1"/>
    <property type="molecule type" value="Genomic_DNA"/>
</dbReference>
<dbReference type="Proteomes" id="UP000526501">
    <property type="component" value="Unassembled WGS sequence"/>
</dbReference>
<dbReference type="CDD" id="cd11528">
    <property type="entry name" value="NTP-PPase_MazG_Nterm"/>
    <property type="match status" value="1"/>
</dbReference>
<keyword evidence="3" id="KW-1185">Reference proteome</keyword>
<dbReference type="GO" id="GO:0046061">
    <property type="term" value="P:dATP catabolic process"/>
    <property type="evidence" value="ECO:0007669"/>
    <property type="project" value="TreeGrafter"/>
</dbReference>
<dbReference type="GO" id="GO:0046076">
    <property type="term" value="P:dTTP catabolic process"/>
    <property type="evidence" value="ECO:0007669"/>
    <property type="project" value="TreeGrafter"/>
</dbReference>
<dbReference type="Pfam" id="PF03819">
    <property type="entry name" value="MazG"/>
    <property type="match status" value="1"/>
</dbReference>
<dbReference type="GO" id="GO:0046047">
    <property type="term" value="P:TTP catabolic process"/>
    <property type="evidence" value="ECO:0007669"/>
    <property type="project" value="TreeGrafter"/>
</dbReference>
<name>A0A7X1B9G3_9BACT</name>
<dbReference type="AlphaFoldDB" id="A0A7X1B9G3"/>
<reference evidence="2 3" key="1">
    <citation type="submission" date="2020-07" db="EMBL/GenBank/DDBJ databases">
        <authorList>
            <person name="Feng X."/>
        </authorList>
    </citation>
    <scope>NUCLEOTIDE SEQUENCE [LARGE SCALE GENOMIC DNA]</scope>
    <source>
        <strain evidence="2 3">JCM23202</strain>
    </source>
</reference>
<protein>
    <submittedName>
        <fullName evidence="2">MazG family protein</fullName>
    </submittedName>
</protein>
<dbReference type="SUPFAM" id="SSF101386">
    <property type="entry name" value="all-alpha NTP pyrophosphatases"/>
    <property type="match status" value="1"/>
</dbReference>
<evidence type="ECO:0000313" key="2">
    <source>
        <dbReference type="EMBL" id="MBC2608155.1"/>
    </source>
</evidence>